<evidence type="ECO:0000313" key="2">
    <source>
        <dbReference type="Proteomes" id="UP001202479"/>
    </source>
</evidence>
<name>A0AAI9T026_9ASCO</name>
<dbReference type="GeneID" id="73378583"/>
<keyword evidence="2" id="KW-1185">Reference proteome</keyword>
<dbReference type="EMBL" id="JAHUZD010000025">
    <property type="protein sequence ID" value="KAI3406124.2"/>
    <property type="molecule type" value="Genomic_DNA"/>
</dbReference>
<accession>A0AAI9T026</accession>
<proteinExistence type="predicted"/>
<organism evidence="1 2">
    <name type="scientific">Candida oxycetoniae</name>
    <dbReference type="NCBI Taxonomy" id="497107"/>
    <lineage>
        <taxon>Eukaryota</taxon>
        <taxon>Fungi</taxon>
        <taxon>Dikarya</taxon>
        <taxon>Ascomycota</taxon>
        <taxon>Saccharomycotina</taxon>
        <taxon>Pichiomycetes</taxon>
        <taxon>Debaryomycetaceae</taxon>
        <taxon>Candida/Lodderomyces clade</taxon>
        <taxon>Candida</taxon>
    </lineage>
</organism>
<dbReference type="Proteomes" id="UP001202479">
    <property type="component" value="Unassembled WGS sequence"/>
</dbReference>
<evidence type="ECO:0000313" key="1">
    <source>
        <dbReference type="EMBL" id="KAI3406124.2"/>
    </source>
</evidence>
<dbReference type="RefSeq" id="XP_049181869.1">
    <property type="nucleotide sequence ID" value="XM_049326929.1"/>
</dbReference>
<gene>
    <name evidence="1" type="ORF">KGF56_000966</name>
</gene>
<comment type="caution">
    <text evidence="1">The sequence shown here is derived from an EMBL/GenBank/DDBJ whole genome shotgun (WGS) entry which is preliminary data.</text>
</comment>
<sequence length="173" mass="19482">MNDQKPSSSPLQNSDFDTIPENWIEYYATDITPSIDQSGILVQTMTTINDDNARGEIAYSRGMLSKISMEYELSMPLYAGLFLLIGGVVGGSFTPEVDFSKSSSTYCTCPVIAGRTAQLRVFPIRVTLTPHSKKMKWNRKLQKLATKLNTFKKDKKFTLLFLTGLEDVECRYI</sequence>
<dbReference type="AlphaFoldDB" id="A0AAI9T026"/>
<reference evidence="1" key="1">
    <citation type="journal article" date="2022" name="DNA Res.">
        <title>Genome analysis of five recently described species of the CUG-Ser clade uncovers Candida theae as a new hybrid lineage with pathogenic potential in the Candida parapsilosis species complex.</title>
        <authorList>
            <person name="Mixao V."/>
            <person name="Del Olmo V."/>
            <person name="Hegedusova E."/>
            <person name="Saus E."/>
            <person name="Pryszcz L."/>
            <person name="Cillingova A."/>
            <person name="Nosek J."/>
            <person name="Gabaldon T."/>
        </authorList>
    </citation>
    <scope>NUCLEOTIDE SEQUENCE</scope>
    <source>
        <strain evidence="1">CBS 10844</strain>
    </source>
</reference>
<protein>
    <submittedName>
        <fullName evidence="1">Uncharacterized protein</fullName>
    </submittedName>
</protein>